<dbReference type="Pfam" id="PF02815">
    <property type="entry name" value="MIR"/>
    <property type="match status" value="1"/>
</dbReference>
<dbReference type="EMBL" id="CP119963">
    <property type="protein sequence ID" value="WFD40312.1"/>
    <property type="molecule type" value="Genomic_DNA"/>
</dbReference>
<reference evidence="18" key="1">
    <citation type="submission" date="2023-03" db="EMBL/GenBank/DDBJ databases">
        <title>Mating type loci evolution in Malassezia.</title>
        <authorList>
            <person name="Coelho M.A."/>
        </authorList>
    </citation>
    <scope>NUCLEOTIDE SEQUENCE</scope>
    <source>
        <strain evidence="18">CBS 9431</strain>
    </source>
</reference>
<evidence type="ECO:0000256" key="10">
    <source>
        <dbReference type="ARBA" id="ARBA00022989"/>
    </source>
</evidence>
<feature type="domain" description="MIR" evidence="17">
    <location>
        <begin position="339"/>
        <end position="393"/>
    </location>
</feature>
<evidence type="ECO:0000256" key="12">
    <source>
        <dbReference type="ARBA" id="ARBA00023180"/>
    </source>
</evidence>
<evidence type="ECO:0000256" key="4">
    <source>
        <dbReference type="ARBA" id="ARBA00012839"/>
    </source>
</evidence>
<feature type="transmembrane region" description="Helical" evidence="15">
    <location>
        <begin position="691"/>
        <end position="712"/>
    </location>
</feature>
<feature type="transmembrane region" description="Helical" evidence="15">
    <location>
        <begin position="253"/>
        <end position="270"/>
    </location>
</feature>
<dbReference type="PANTHER" id="PTHR10050">
    <property type="entry name" value="DOLICHYL-PHOSPHATE-MANNOSE--PROTEIN MANNOSYLTRANSFERASE"/>
    <property type="match status" value="1"/>
</dbReference>
<dbReference type="InterPro" id="IPR016093">
    <property type="entry name" value="MIR_motif"/>
</dbReference>
<evidence type="ECO:0000256" key="16">
    <source>
        <dbReference type="SAM" id="MobiDB-lite"/>
    </source>
</evidence>
<comment type="similarity">
    <text evidence="3 15">Belongs to the glycosyltransferase 39 family.</text>
</comment>
<feature type="domain" description="MIR" evidence="17">
    <location>
        <begin position="421"/>
        <end position="483"/>
    </location>
</feature>
<evidence type="ECO:0000256" key="7">
    <source>
        <dbReference type="ARBA" id="ARBA00022692"/>
    </source>
</evidence>
<feature type="region of interest" description="Disordered" evidence="16">
    <location>
        <begin position="852"/>
        <end position="885"/>
    </location>
</feature>
<organism evidence="18 19">
    <name type="scientific">Malassezia japonica</name>
    <dbReference type="NCBI Taxonomy" id="223818"/>
    <lineage>
        <taxon>Eukaryota</taxon>
        <taxon>Fungi</taxon>
        <taxon>Dikarya</taxon>
        <taxon>Basidiomycota</taxon>
        <taxon>Ustilaginomycotina</taxon>
        <taxon>Malasseziomycetes</taxon>
        <taxon>Malasseziales</taxon>
        <taxon>Malasseziaceae</taxon>
        <taxon>Malassezia</taxon>
    </lineage>
</organism>
<dbReference type="InterPro" id="IPR003342">
    <property type="entry name" value="ArnT-like_N"/>
</dbReference>
<dbReference type="RefSeq" id="XP_060123209.1">
    <property type="nucleotide sequence ID" value="XM_060267226.1"/>
</dbReference>
<feature type="transmembrane region" description="Helical" evidence="15">
    <location>
        <begin position="148"/>
        <end position="167"/>
    </location>
</feature>
<evidence type="ECO:0000256" key="6">
    <source>
        <dbReference type="ARBA" id="ARBA00022679"/>
    </source>
</evidence>
<evidence type="ECO:0000256" key="11">
    <source>
        <dbReference type="ARBA" id="ARBA00023136"/>
    </source>
</evidence>
<comment type="function">
    <text evidence="15">Transfers mannose from Dol-P-mannose to Ser or Thr residues on proteins.</text>
</comment>
<feature type="transmembrane region" description="Helical" evidence="15">
    <location>
        <begin position="231"/>
        <end position="247"/>
    </location>
</feature>
<dbReference type="Proteomes" id="UP001217754">
    <property type="component" value="Chromosome 6"/>
</dbReference>
<accession>A0AAF0F8M4</accession>
<evidence type="ECO:0000256" key="8">
    <source>
        <dbReference type="ARBA" id="ARBA00022737"/>
    </source>
</evidence>
<dbReference type="InterPro" id="IPR027005">
    <property type="entry name" value="PMT-like"/>
</dbReference>
<dbReference type="CDD" id="cd23283">
    <property type="entry name" value="beta-trefoil_MIR_PMT1-like"/>
    <property type="match status" value="1"/>
</dbReference>
<dbReference type="Gene3D" id="2.80.10.50">
    <property type="match status" value="1"/>
</dbReference>
<feature type="transmembrane region" description="Helical" evidence="15">
    <location>
        <begin position="667"/>
        <end position="685"/>
    </location>
</feature>
<evidence type="ECO:0000256" key="1">
    <source>
        <dbReference type="ARBA" id="ARBA00004477"/>
    </source>
</evidence>
<keyword evidence="11 15" id="KW-0472">Membrane</keyword>
<evidence type="ECO:0000256" key="9">
    <source>
        <dbReference type="ARBA" id="ARBA00022824"/>
    </source>
</evidence>
<keyword evidence="8" id="KW-0677">Repeat</keyword>
<dbReference type="EC" id="2.4.1.109" evidence="4 15"/>
<gene>
    <name evidence="18" type="primary">PMT1</name>
    <name evidence="18" type="ORF">MJAP1_003298</name>
</gene>
<dbReference type="PROSITE" id="PS50919">
    <property type="entry name" value="MIR"/>
    <property type="match status" value="3"/>
</dbReference>
<dbReference type="InterPro" id="IPR036300">
    <property type="entry name" value="MIR_dom_sf"/>
</dbReference>
<feature type="transmembrane region" description="Helical" evidence="15">
    <location>
        <begin position="626"/>
        <end position="647"/>
    </location>
</feature>
<feature type="transmembrane region" description="Helical" evidence="15">
    <location>
        <begin position="724"/>
        <end position="740"/>
    </location>
</feature>
<dbReference type="SUPFAM" id="SSF82109">
    <property type="entry name" value="MIR domain"/>
    <property type="match status" value="1"/>
</dbReference>
<dbReference type="GO" id="GO:0004169">
    <property type="term" value="F:dolichyl-phosphate-mannose-protein mannosyltransferase activity"/>
    <property type="evidence" value="ECO:0007669"/>
    <property type="project" value="UniProtKB-UniRule"/>
</dbReference>
<sequence length="885" mass="98834">MDAGRSAHGMRVRQTQTPDIEARVAHDVPSAEKEKLLAQGTPEPAPLRPAQGIARGEYLALGLVLIIALFVRFWRLDRPSSVVFDEVHFGGFAAKYIKRTFFMDVHPPLAKLLITLAAWLNGFKGNFDFSEIGREYLVTSDAEEVPYVAMRMVGALFGFATIPLAYFTLRGLQLRPASALLGALLVTFENALTTQSRLILLDAPLVFFVAAALCAWVNFSQVDQRAPFSTRWWVLLALTGLSLGAVVSCKWVGLFTIAAVGAAVVVQLWYHLGNLRVPVQRVAMHFAARAVCLIALPAVVYVLTFAVHFAVLSKEGGGDTFMSWPFRHTLEGHQTPDTFADVALGSKVRIQHLNTLGGYLHSHPHQMQTGSKQQQITLYPFVDNNNEWIVLLAPGENELQKDENGHAITPDDEVTRYLHNVTHLEDGMRIRLLHDQTKVRLHSHSNHRPPVSESDYQNEVSGYGFPDQKFGGDVNDDWIVEIEEQRHTIPRGAGKRVVALRTVFRLRHANLGCYLYSHTVSLPDWGFGQQEVTCNGSPTIPNSLWYVETNEHPMLESDANAAKVNYVLPGFFAKFFELQQTMWAVNQRLTEHHVYESRPIQWPFLRRGINFWTKHHRQVYLFGNPLVWAAGTLSVLAYIVARVLLVLRAQRGCNDFARSSIVFYDRVCGFLAVAWALHYLPFWLMKRQLFIHHYLPALYISILLSAALFDMVTGRLRPRVRIQAALAVAAISALVFWRYAPLAYASRWTGDGCQSSIMLKSWDFNCVDFPEDVSVYDTYDSVVNAPEGHHASHPWLQKVPDMLHKIAFPAPNAAQSSAAVASGHRAFEAGLGENASSAASSSAHVPHLKGLDQAQRQQAMLQGTQSIGSNRKDEPESSRKPGAAQ</sequence>
<comment type="subcellular location">
    <subcellularLocation>
        <location evidence="1 15">Endoplasmic reticulum membrane</location>
        <topology evidence="1 15">Multi-pass membrane protein</topology>
    </subcellularLocation>
</comment>
<evidence type="ECO:0000259" key="17">
    <source>
        <dbReference type="PROSITE" id="PS50919"/>
    </source>
</evidence>
<feature type="compositionally biased region" description="Polar residues" evidence="16">
    <location>
        <begin position="854"/>
        <end position="869"/>
    </location>
</feature>
<comment type="catalytic activity">
    <reaction evidence="13 15">
        <text>a di-trans,poly-cis-dolichyl beta-D-mannosyl phosphate + L-threonyl-[protein] = 3-O-(alpha-D-mannosyl)-L-threonyl-[protein] + a di-trans,poly-cis-dolichyl phosphate + H(+)</text>
        <dbReference type="Rhea" id="RHEA:53396"/>
        <dbReference type="Rhea" id="RHEA-COMP:11060"/>
        <dbReference type="Rhea" id="RHEA-COMP:13547"/>
        <dbReference type="Rhea" id="RHEA-COMP:19498"/>
        <dbReference type="Rhea" id="RHEA-COMP:19501"/>
        <dbReference type="ChEBI" id="CHEBI:15378"/>
        <dbReference type="ChEBI" id="CHEBI:30013"/>
        <dbReference type="ChEBI" id="CHEBI:57683"/>
        <dbReference type="ChEBI" id="CHEBI:58211"/>
        <dbReference type="ChEBI" id="CHEBI:137323"/>
        <dbReference type="EC" id="2.4.1.109"/>
    </reaction>
</comment>
<evidence type="ECO:0000256" key="5">
    <source>
        <dbReference type="ARBA" id="ARBA00022676"/>
    </source>
</evidence>
<feature type="transmembrane region" description="Helical" evidence="15">
    <location>
        <begin position="290"/>
        <end position="312"/>
    </location>
</feature>
<feature type="compositionally biased region" description="Basic and acidic residues" evidence="16">
    <location>
        <begin position="870"/>
        <end position="879"/>
    </location>
</feature>
<evidence type="ECO:0000256" key="3">
    <source>
        <dbReference type="ARBA" id="ARBA00007222"/>
    </source>
</evidence>
<evidence type="ECO:0000256" key="13">
    <source>
        <dbReference type="ARBA" id="ARBA00045085"/>
    </source>
</evidence>
<dbReference type="Pfam" id="PF02366">
    <property type="entry name" value="PMT"/>
    <property type="match status" value="1"/>
</dbReference>
<keyword evidence="19" id="KW-1185">Reference proteome</keyword>
<keyword evidence="10 15" id="KW-1133">Transmembrane helix</keyword>
<keyword evidence="9 15" id="KW-0256">Endoplasmic reticulum</keyword>
<feature type="domain" description="MIR" evidence="17">
    <location>
        <begin position="495"/>
        <end position="550"/>
    </location>
</feature>
<name>A0AAF0F8M4_9BASI</name>
<keyword evidence="5 15" id="KW-0328">Glycosyltransferase</keyword>
<evidence type="ECO:0000313" key="18">
    <source>
        <dbReference type="EMBL" id="WFD40312.1"/>
    </source>
</evidence>
<keyword evidence="7 15" id="KW-0812">Transmembrane</keyword>
<dbReference type="AlphaFoldDB" id="A0AAF0F8M4"/>
<comment type="pathway">
    <text evidence="2 15">Protein modification; protein glycosylation.</text>
</comment>
<feature type="transmembrane region" description="Helical" evidence="15">
    <location>
        <begin position="198"/>
        <end position="219"/>
    </location>
</feature>
<dbReference type="SMART" id="SM00472">
    <property type="entry name" value="MIR"/>
    <property type="match status" value="3"/>
</dbReference>
<dbReference type="Pfam" id="PF16192">
    <property type="entry name" value="PMT_4TMC"/>
    <property type="match status" value="1"/>
</dbReference>
<feature type="transmembrane region" description="Helical" evidence="15">
    <location>
        <begin position="58"/>
        <end position="75"/>
    </location>
</feature>
<dbReference type="GO" id="GO:0005789">
    <property type="term" value="C:endoplasmic reticulum membrane"/>
    <property type="evidence" value="ECO:0007669"/>
    <property type="project" value="UniProtKB-SubCell"/>
</dbReference>
<keyword evidence="12" id="KW-0325">Glycoprotein</keyword>
<dbReference type="InterPro" id="IPR032421">
    <property type="entry name" value="PMT_4TMC"/>
</dbReference>
<evidence type="ECO:0000256" key="15">
    <source>
        <dbReference type="RuleBase" id="RU367007"/>
    </source>
</evidence>
<evidence type="ECO:0000313" key="19">
    <source>
        <dbReference type="Proteomes" id="UP001217754"/>
    </source>
</evidence>
<comment type="catalytic activity">
    <reaction evidence="14 15">
        <text>a di-trans,poly-cis-dolichyl beta-D-mannosyl phosphate + L-seryl-[protein] = 3-O-(alpha-D-mannosyl)-L-seryl-[protein] + a di-trans,poly-cis-dolichyl phosphate + H(+)</text>
        <dbReference type="Rhea" id="RHEA:17377"/>
        <dbReference type="Rhea" id="RHEA-COMP:9863"/>
        <dbReference type="Rhea" id="RHEA-COMP:13546"/>
        <dbReference type="Rhea" id="RHEA-COMP:19498"/>
        <dbReference type="Rhea" id="RHEA-COMP:19501"/>
        <dbReference type="ChEBI" id="CHEBI:15378"/>
        <dbReference type="ChEBI" id="CHEBI:29999"/>
        <dbReference type="ChEBI" id="CHEBI:57683"/>
        <dbReference type="ChEBI" id="CHEBI:58211"/>
        <dbReference type="ChEBI" id="CHEBI:137321"/>
        <dbReference type="EC" id="2.4.1.109"/>
    </reaction>
</comment>
<keyword evidence="6 15" id="KW-0808">Transferase</keyword>
<dbReference type="GeneID" id="85226949"/>
<evidence type="ECO:0000256" key="2">
    <source>
        <dbReference type="ARBA" id="ARBA00004922"/>
    </source>
</evidence>
<protein>
    <recommendedName>
        <fullName evidence="4 15">Dolichyl-phosphate-mannose--protein mannosyltransferase</fullName>
        <ecNumber evidence="4 15">2.4.1.109</ecNumber>
    </recommendedName>
</protein>
<proteinExistence type="inferred from homology"/>
<dbReference type="PANTHER" id="PTHR10050:SF50">
    <property type="entry name" value="DOLICHYL-PHOSPHATE-MANNOSE--PROTEIN MANNOSYLTRANSFERASE 1-RELATED"/>
    <property type="match status" value="1"/>
</dbReference>
<evidence type="ECO:0000256" key="14">
    <source>
        <dbReference type="ARBA" id="ARBA00045102"/>
    </source>
</evidence>
<feature type="transmembrane region" description="Helical" evidence="15">
    <location>
        <begin position="174"/>
        <end position="192"/>
    </location>
</feature>